<dbReference type="SUPFAM" id="SSF50978">
    <property type="entry name" value="WD40 repeat-like"/>
    <property type="match status" value="1"/>
</dbReference>
<gene>
    <name evidence="9" type="ORF">QYM36_001554</name>
</gene>
<dbReference type="InterPro" id="IPR020472">
    <property type="entry name" value="WD40_PAC1"/>
</dbReference>
<dbReference type="InterPro" id="IPR015943">
    <property type="entry name" value="WD40/YVTN_repeat-like_dom_sf"/>
</dbReference>
<dbReference type="InterPro" id="IPR036322">
    <property type="entry name" value="WD40_repeat_dom_sf"/>
</dbReference>
<evidence type="ECO:0000256" key="3">
    <source>
        <dbReference type="ARBA" id="ARBA00022574"/>
    </source>
</evidence>
<sequence>MKNVEFDSFISESKQGTVRAIRFNVDGNYCLTCGSDKTLKLWNPFKRMLLKTYIGHGLEVMDAQGSCDNSQLVSCGTDKNVILWDVTTGNTVRKYRGHLSTVNSVAFNEESTVAISGSVDTSVRCWDLKSKRNEPIQILGEGTDSVTSVSVSSYEVLAGCADGRVRRYDLRNGKLDTDDLVHSITSVRLTKDGQGILCSCSDSTVRLIDKDSGELLSEYKGHTHNQFKIDSCTNHSDTHVVSGSEDGCVYFWSLIDGTITHRLRHEGARIVHSIAYHPTKNCFISAAEGRFWIWQESEQETEE</sequence>
<dbReference type="GO" id="GO:0000398">
    <property type="term" value="P:mRNA splicing, via spliceosome"/>
    <property type="evidence" value="ECO:0007669"/>
    <property type="project" value="TreeGrafter"/>
</dbReference>
<dbReference type="Proteomes" id="UP001187531">
    <property type="component" value="Unassembled WGS sequence"/>
</dbReference>
<dbReference type="InterPro" id="IPR019775">
    <property type="entry name" value="WD40_repeat_CS"/>
</dbReference>
<evidence type="ECO:0000256" key="7">
    <source>
        <dbReference type="ARBA" id="ARBA00042222"/>
    </source>
</evidence>
<feature type="repeat" description="WD" evidence="8">
    <location>
        <begin position="11"/>
        <end position="43"/>
    </location>
</feature>
<keyword evidence="4" id="KW-0677">Repeat</keyword>
<proteinExistence type="inferred from homology"/>
<keyword evidence="3 8" id="KW-0853">WD repeat</keyword>
<evidence type="ECO:0000256" key="8">
    <source>
        <dbReference type="PROSITE-ProRule" id="PRU00221"/>
    </source>
</evidence>
<accession>A0AA88LCA5</accession>
<dbReference type="CDD" id="cd00200">
    <property type="entry name" value="WD40"/>
    <property type="match status" value="1"/>
</dbReference>
<dbReference type="EMBL" id="JAVRJZ010000003">
    <property type="protein sequence ID" value="KAK2725142.1"/>
    <property type="molecule type" value="Genomic_DNA"/>
</dbReference>
<evidence type="ECO:0000256" key="5">
    <source>
        <dbReference type="ARBA" id="ARBA00038145"/>
    </source>
</evidence>
<protein>
    <recommendedName>
        <fullName evidence="6">WD repeat domain-containing protein 83</fullName>
    </recommendedName>
    <alternativeName>
        <fullName evidence="7">Mitogen-activated protein kinase organizer 1</fullName>
    </alternativeName>
</protein>
<reference evidence="9" key="1">
    <citation type="submission" date="2023-07" db="EMBL/GenBank/DDBJ databases">
        <title>Chromosome-level genome assembly of Artemia franciscana.</title>
        <authorList>
            <person name="Jo E."/>
        </authorList>
    </citation>
    <scope>NUCLEOTIDE SEQUENCE</scope>
    <source>
        <tissue evidence="9">Whole body</tissue>
    </source>
</reference>
<comment type="caution">
    <text evidence="9">The sequence shown here is derived from an EMBL/GenBank/DDBJ whole genome shotgun (WGS) entry which is preliminary data.</text>
</comment>
<keyword evidence="10" id="KW-1185">Reference proteome</keyword>
<dbReference type="GO" id="GO:0005737">
    <property type="term" value="C:cytoplasm"/>
    <property type="evidence" value="ECO:0007669"/>
    <property type="project" value="UniProtKB-SubCell"/>
</dbReference>
<dbReference type="PROSITE" id="PS50082">
    <property type="entry name" value="WD_REPEATS_2"/>
    <property type="match status" value="3"/>
</dbReference>
<evidence type="ECO:0000256" key="1">
    <source>
        <dbReference type="ARBA" id="ARBA00004496"/>
    </source>
</evidence>
<dbReference type="Gene3D" id="2.130.10.10">
    <property type="entry name" value="YVTN repeat-like/Quinoprotein amine dehydrogenase"/>
    <property type="match status" value="1"/>
</dbReference>
<evidence type="ECO:0000256" key="6">
    <source>
        <dbReference type="ARBA" id="ARBA00040453"/>
    </source>
</evidence>
<feature type="repeat" description="WD" evidence="8">
    <location>
        <begin position="53"/>
        <end position="94"/>
    </location>
</feature>
<dbReference type="PANTHER" id="PTHR22842">
    <property type="entry name" value="WD40 REPEAT PROTEIN"/>
    <property type="match status" value="1"/>
</dbReference>
<keyword evidence="2" id="KW-0963">Cytoplasm</keyword>
<organism evidence="9 10">
    <name type="scientific">Artemia franciscana</name>
    <name type="common">Brine shrimp</name>
    <name type="synonym">Artemia sanfranciscana</name>
    <dbReference type="NCBI Taxonomy" id="6661"/>
    <lineage>
        <taxon>Eukaryota</taxon>
        <taxon>Metazoa</taxon>
        <taxon>Ecdysozoa</taxon>
        <taxon>Arthropoda</taxon>
        <taxon>Crustacea</taxon>
        <taxon>Branchiopoda</taxon>
        <taxon>Anostraca</taxon>
        <taxon>Artemiidae</taxon>
        <taxon>Artemia</taxon>
    </lineage>
</organism>
<evidence type="ECO:0000256" key="4">
    <source>
        <dbReference type="ARBA" id="ARBA00022737"/>
    </source>
</evidence>
<dbReference type="InterPro" id="IPR001680">
    <property type="entry name" value="WD40_rpt"/>
</dbReference>
<comment type="similarity">
    <text evidence="5">Belongs to the WD repeat MORG1 family.</text>
</comment>
<evidence type="ECO:0000313" key="10">
    <source>
        <dbReference type="Proteomes" id="UP001187531"/>
    </source>
</evidence>
<dbReference type="PANTHER" id="PTHR22842:SF3">
    <property type="entry name" value="WD REPEAT DOMAIN-CONTAINING PROTEIN 83"/>
    <property type="match status" value="1"/>
</dbReference>
<dbReference type="InterPro" id="IPR051980">
    <property type="entry name" value="WD_repeat_MORG1"/>
</dbReference>
<dbReference type="SMART" id="SM00320">
    <property type="entry name" value="WD40"/>
    <property type="match status" value="7"/>
</dbReference>
<dbReference type="Pfam" id="PF00400">
    <property type="entry name" value="WD40"/>
    <property type="match status" value="5"/>
</dbReference>
<dbReference type="PROSITE" id="PS00678">
    <property type="entry name" value="WD_REPEATS_1"/>
    <property type="match status" value="1"/>
</dbReference>
<evidence type="ECO:0000313" key="9">
    <source>
        <dbReference type="EMBL" id="KAK2725142.1"/>
    </source>
</evidence>
<name>A0AA88LCA5_ARTSF</name>
<feature type="repeat" description="WD" evidence="8">
    <location>
        <begin position="95"/>
        <end position="136"/>
    </location>
</feature>
<dbReference type="PRINTS" id="PR00320">
    <property type="entry name" value="GPROTEINBRPT"/>
</dbReference>
<evidence type="ECO:0000256" key="2">
    <source>
        <dbReference type="ARBA" id="ARBA00022490"/>
    </source>
</evidence>
<dbReference type="GO" id="GO:0071013">
    <property type="term" value="C:catalytic step 2 spliceosome"/>
    <property type="evidence" value="ECO:0007669"/>
    <property type="project" value="TreeGrafter"/>
</dbReference>
<dbReference type="PROSITE" id="PS50294">
    <property type="entry name" value="WD_REPEATS_REGION"/>
    <property type="match status" value="1"/>
</dbReference>
<dbReference type="AlphaFoldDB" id="A0AA88LCA5"/>
<comment type="subcellular location">
    <subcellularLocation>
        <location evidence="1">Cytoplasm</location>
    </subcellularLocation>
</comment>